<dbReference type="InterPro" id="IPR040255">
    <property type="entry name" value="Non-specific_endonuclease"/>
</dbReference>
<dbReference type="SUPFAM" id="SSF54060">
    <property type="entry name" value="His-Me finger endonucleases"/>
    <property type="match status" value="1"/>
</dbReference>
<reference evidence="8" key="1">
    <citation type="submission" date="2015-06" db="EMBL/GenBank/DDBJ databases">
        <authorList>
            <person name="Hoefler B.C."/>
            <person name="Straight P.D."/>
        </authorList>
    </citation>
    <scope>NUCLEOTIDE SEQUENCE</scope>
</reference>
<dbReference type="FunFam" id="3.40.570.10:FF:000007">
    <property type="entry name" value="Alkaline nuclease"/>
    <property type="match status" value="1"/>
</dbReference>
<dbReference type="OrthoDB" id="5960141at2759"/>
<feature type="binding site" evidence="5">
    <location>
        <position position="316"/>
    </location>
    <ligand>
        <name>Mg(2+)</name>
        <dbReference type="ChEBI" id="CHEBI:18420"/>
        <note>catalytic</note>
    </ligand>
</feature>
<accession>A0A0K8WLS4</accession>
<keyword evidence="5" id="KW-0479">Metal-binding</keyword>
<evidence type="ECO:0000256" key="1">
    <source>
        <dbReference type="ARBA" id="ARBA00010052"/>
    </source>
</evidence>
<feature type="domain" description="DNA/RNA non-specific endonuclease/pyrophosphatase/phosphodiesterase" evidence="7">
    <location>
        <begin position="199"/>
        <end position="447"/>
    </location>
</feature>
<dbReference type="GO" id="GO:0046872">
    <property type="term" value="F:metal ion binding"/>
    <property type="evidence" value="ECO:0007669"/>
    <property type="project" value="UniProtKB-KW"/>
</dbReference>
<dbReference type="InterPro" id="IPR044929">
    <property type="entry name" value="DNA/RNA_non-sp_Endonuclease_sf"/>
</dbReference>
<dbReference type="InterPro" id="IPR044925">
    <property type="entry name" value="His-Me_finger_sf"/>
</dbReference>
<comment type="similarity">
    <text evidence="1">Belongs to the DNA/RNA non-specific endonuclease family.</text>
</comment>
<evidence type="ECO:0000256" key="4">
    <source>
        <dbReference type="PIRSR" id="PIRSR640255-1"/>
    </source>
</evidence>
<dbReference type="Pfam" id="PF01223">
    <property type="entry name" value="Endonuclease_NS"/>
    <property type="match status" value="1"/>
</dbReference>
<dbReference type="SMART" id="SM00477">
    <property type="entry name" value="NUC"/>
    <property type="match status" value="1"/>
</dbReference>
<evidence type="ECO:0000256" key="2">
    <source>
        <dbReference type="ARBA" id="ARBA00022722"/>
    </source>
</evidence>
<evidence type="ECO:0000256" key="5">
    <source>
        <dbReference type="PIRSR" id="PIRSR640255-2"/>
    </source>
</evidence>
<dbReference type="EMBL" id="GDHF01000218">
    <property type="protein sequence ID" value="JAI52096.1"/>
    <property type="molecule type" value="Transcribed_RNA"/>
</dbReference>
<proteinExistence type="inferred from homology"/>
<evidence type="ECO:0008006" key="9">
    <source>
        <dbReference type="Google" id="ProtNLM"/>
    </source>
</evidence>
<dbReference type="GO" id="GO:0000014">
    <property type="term" value="F:single-stranded DNA endodeoxyribonuclease activity"/>
    <property type="evidence" value="ECO:0007669"/>
    <property type="project" value="TreeGrafter"/>
</dbReference>
<dbReference type="GO" id="GO:0005634">
    <property type="term" value="C:nucleus"/>
    <property type="evidence" value="ECO:0007669"/>
    <property type="project" value="TreeGrafter"/>
</dbReference>
<dbReference type="InterPro" id="IPR001604">
    <property type="entry name" value="Endo_G_ENPP1-like_dom"/>
</dbReference>
<evidence type="ECO:0000259" key="6">
    <source>
        <dbReference type="SMART" id="SM00477"/>
    </source>
</evidence>
<feature type="active site" description="Proton acceptor" evidence="4">
    <location>
        <position position="286"/>
    </location>
</feature>
<evidence type="ECO:0000313" key="8">
    <source>
        <dbReference type="EMBL" id="JAI52096.1"/>
    </source>
</evidence>
<dbReference type="GO" id="GO:0004521">
    <property type="term" value="F:RNA endonuclease activity"/>
    <property type="evidence" value="ECO:0007669"/>
    <property type="project" value="TreeGrafter"/>
</dbReference>
<keyword evidence="2" id="KW-0540">Nuclease</keyword>
<evidence type="ECO:0000256" key="3">
    <source>
        <dbReference type="ARBA" id="ARBA00022759"/>
    </source>
</evidence>
<dbReference type="GO" id="GO:0003676">
    <property type="term" value="F:nucleic acid binding"/>
    <property type="evidence" value="ECO:0007669"/>
    <property type="project" value="InterPro"/>
</dbReference>
<sequence>MCLRAATTVKTPTTAINQLIRSALNIFTLCCVFVSVVAREAVKPPDDVATELKRVGTGVIASENTSVHNGLPCSIDTQYDLPKPNLPQPLYVRPNSTKYWLPNNDGFIEIPQGSSIELICTSPFANASTNTAGISRRKRSIRPRCLQGTTFTLNGEKYEFRQFLCTQPVKYTVERTAQTCANNSAQLYRVGYNLTRSHFLETMQICHDDDELRTHYVRYRLQPANQYYQPGVKRLSFSKARHFSQYDMNYFYSQKNQQQQAAQLLGSEAHAQTCFDKKSLFLSRGHLAAKADMIYATQQRTTYNFFNVAPQWQSFNGGQWATLEESVRGSVQKFKQTVTCYTGTVGVMQLRTVSGNIPRPYYLSYDKNNNGLLPVPALYFRIIVSADGRAGIVLLGTNDPFATMREIHEEYVICTDVREQVPWLKWMRNREETLKSGYLYACRVDEFIKVVPILSAELADVAELLVQS</sequence>
<dbReference type="GO" id="GO:0005743">
    <property type="term" value="C:mitochondrial inner membrane"/>
    <property type="evidence" value="ECO:0007669"/>
    <property type="project" value="TreeGrafter"/>
</dbReference>
<name>A0A0K8WLS4_BACLA</name>
<dbReference type="SMART" id="SM00892">
    <property type="entry name" value="Endonuclease_NS"/>
    <property type="match status" value="1"/>
</dbReference>
<keyword evidence="3" id="KW-0255">Endonuclease</keyword>
<evidence type="ECO:0000259" key="7">
    <source>
        <dbReference type="SMART" id="SM00892"/>
    </source>
</evidence>
<feature type="domain" description="ENPP1-3/EXOG-like endonuclease/phosphodiesterase" evidence="6">
    <location>
        <begin position="248"/>
        <end position="433"/>
    </location>
</feature>
<dbReference type="PANTHER" id="PTHR13966:SF19">
    <property type="entry name" value="NUCLEASE EXOG, MITOCHONDRIAL"/>
    <property type="match status" value="1"/>
</dbReference>
<dbReference type="CDD" id="cd00091">
    <property type="entry name" value="NUC"/>
    <property type="match status" value="1"/>
</dbReference>
<dbReference type="AlphaFoldDB" id="A0A0K8WLS4"/>
<dbReference type="PANTHER" id="PTHR13966">
    <property type="entry name" value="ENDONUCLEASE RELATED"/>
    <property type="match status" value="1"/>
</dbReference>
<protein>
    <recommendedName>
        <fullName evidence="9">DNA/RNA non-specific endonuclease domain-containing protein</fullName>
    </recommendedName>
</protein>
<organism evidence="8">
    <name type="scientific">Bactrocera latifrons</name>
    <name type="common">Malaysian fruit fly</name>
    <name type="synonym">Chaetodacus latifrons</name>
    <dbReference type="NCBI Taxonomy" id="174628"/>
    <lineage>
        <taxon>Eukaryota</taxon>
        <taxon>Metazoa</taxon>
        <taxon>Ecdysozoa</taxon>
        <taxon>Arthropoda</taxon>
        <taxon>Hexapoda</taxon>
        <taxon>Insecta</taxon>
        <taxon>Pterygota</taxon>
        <taxon>Neoptera</taxon>
        <taxon>Endopterygota</taxon>
        <taxon>Diptera</taxon>
        <taxon>Brachycera</taxon>
        <taxon>Muscomorpha</taxon>
        <taxon>Tephritoidea</taxon>
        <taxon>Tephritidae</taxon>
        <taxon>Bactrocera</taxon>
        <taxon>Bactrocera</taxon>
    </lineage>
</organism>
<dbReference type="Gene3D" id="3.40.570.10">
    <property type="entry name" value="Extracellular Endonuclease, subunit A"/>
    <property type="match status" value="1"/>
</dbReference>
<gene>
    <name evidence="8" type="ORF">c0_g1_i1</name>
</gene>
<keyword evidence="3" id="KW-0378">Hydrolase</keyword>
<dbReference type="InterPro" id="IPR020821">
    <property type="entry name" value="ENPP1-3/EXOG-like_nuc-like"/>
</dbReference>
<dbReference type="GO" id="GO:0006309">
    <property type="term" value="P:apoptotic DNA fragmentation"/>
    <property type="evidence" value="ECO:0007669"/>
    <property type="project" value="TreeGrafter"/>
</dbReference>